<dbReference type="Gene3D" id="3.10.129.10">
    <property type="entry name" value="Hotdog Thioesterase"/>
    <property type="match status" value="1"/>
</dbReference>
<dbReference type="PANTHER" id="PTHR43240">
    <property type="entry name" value="1,4-DIHYDROXY-2-NAPHTHOYL-COA THIOESTERASE 1"/>
    <property type="match status" value="1"/>
</dbReference>
<dbReference type="RefSeq" id="WP_189682756.1">
    <property type="nucleotide sequence ID" value="NZ_BNCJ01000031.1"/>
</dbReference>
<organism evidence="3 4">
    <name type="scientific">Seohaeicola zhoushanensis</name>
    <dbReference type="NCBI Taxonomy" id="1569283"/>
    <lineage>
        <taxon>Bacteria</taxon>
        <taxon>Pseudomonadati</taxon>
        <taxon>Pseudomonadota</taxon>
        <taxon>Alphaproteobacteria</taxon>
        <taxon>Rhodobacterales</taxon>
        <taxon>Roseobacteraceae</taxon>
        <taxon>Seohaeicola</taxon>
    </lineage>
</organism>
<feature type="domain" description="Thioesterase" evidence="2">
    <location>
        <begin position="66"/>
        <end position="143"/>
    </location>
</feature>
<dbReference type="InterPro" id="IPR003736">
    <property type="entry name" value="PAAI_dom"/>
</dbReference>
<dbReference type="SUPFAM" id="SSF54637">
    <property type="entry name" value="Thioesterase/thiol ester dehydrase-isomerase"/>
    <property type="match status" value="1"/>
</dbReference>
<accession>A0A8J3H1E5</accession>
<keyword evidence="4" id="KW-1185">Reference proteome</keyword>
<name>A0A8J3H1E5_9RHOB</name>
<dbReference type="Proteomes" id="UP000626220">
    <property type="component" value="Unassembled WGS sequence"/>
</dbReference>
<dbReference type="Pfam" id="PF03061">
    <property type="entry name" value="4HBT"/>
    <property type="match status" value="1"/>
</dbReference>
<proteinExistence type="predicted"/>
<evidence type="ECO:0000313" key="4">
    <source>
        <dbReference type="Proteomes" id="UP000626220"/>
    </source>
</evidence>
<dbReference type="EMBL" id="BNCJ01000031">
    <property type="protein sequence ID" value="GHF72167.1"/>
    <property type="molecule type" value="Genomic_DNA"/>
</dbReference>
<sequence length="154" mass="15640">MTVGSEAPINTDMTRARLAKGMVDGDSDFTIPDNPSLATLGTVVNEATKGRVRVTFTAGAGNVQGNGVVGGGTFANMIDSAMALSVMTLLDKGTICSTVSLTVNMMRSGLPGAFTAVAKVDKIGRRIAFAAAELADAQGRVVATATSSLAIIET</sequence>
<dbReference type="AlphaFoldDB" id="A0A8J3H1E5"/>
<reference evidence="3" key="2">
    <citation type="submission" date="2020-09" db="EMBL/GenBank/DDBJ databases">
        <authorList>
            <person name="Sun Q."/>
            <person name="Kim S."/>
        </authorList>
    </citation>
    <scope>NUCLEOTIDE SEQUENCE</scope>
    <source>
        <strain evidence="3">KCTC 42650</strain>
    </source>
</reference>
<dbReference type="NCBIfam" id="TIGR00369">
    <property type="entry name" value="unchar_dom_1"/>
    <property type="match status" value="1"/>
</dbReference>
<comment type="caution">
    <text evidence="3">The sequence shown here is derived from an EMBL/GenBank/DDBJ whole genome shotgun (WGS) entry which is preliminary data.</text>
</comment>
<evidence type="ECO:0000313" key="3">
    <source>
        <dbReference type="EMBL" id="GHF72167.1"/>
    </source>
</evidence>
<dbReference type="GO" id="GO:0016289">
    <property type="term" value="F:acyl-CoA hydrolase activity"/>
    <property type="evidence" value="ECO:0007669"/>
    <property type="project" value="UniProtKB-ARBA"/>
</dbReference>
<gene>
    <name evidence="3" type="ORF">GCM10017056_48910</name>
</gene>
<evidence type="ECO:0000259" key="2">
    <source>
        <dbReference type="Pfam" id="PF03061"/>
    </source>
</evidence>
<reference evidence="3" key="1">
    <citation type="journal article" date="2014" name="Int. J. Syst. Evol. Microbiol.">
        <title>Complete genome sequence of Corynebacterium casei LMG S-19264T (=DSM 44701T), isolated from a smear-ripened cheese.</title>
        <authorList>
            <consortium name="US DOE Joint Genome Institute (JGI-PGF)"/>
            <person name="Walter F."/>
            <person name="Albersmeier A."/>
            <person name="Kalinowski J."/>
            <person name="Ruckert C."/>
        </authorList>
    </citation>
    <scope>NUCLEOTIDE SEQUENCE</scope>
    <source>
        <strain evidence="3">KCTC 42650</strain>
    </source>
</reference>
<keyword evidence="1" id="KW-0378">Hydrolase</keyword>
<evidence type="ECO:0000256" key="1">
    <source>
        <dbReference type="ARBA" id="ARBA00022801"/>
    </source>
</evidence>
<dbReference type="InterPro" id="IPR006683">
    <property type="entry name" value="Thioestr_dom"/>
</dbReference>
<dbReference type="InterPro" id="IPR029069">
    <property type="entry name" value="HotDog_dom_sf"/>
</dbReference>
<dbReference type="CDD" id="cd03443">
    <property type="entry name" value="PaaI_thioesterase"/>
    <property type="match status" value="1"/>
</dbReference>
<protein>
    <recommendedName>
        <fullName evidence="2">Thioesterase domain-containing protein</fullName>
    </recommendedName>
</protein>